<sequence length="177" mass="19323">MLLLILQNTPRWVFALFVALLWLGLRQTLTRQMRPSRVLLPALGLTGFSLYGVLSAWPTQPLSWLCWLALAAATASWVARAPLPAGTHYDPDLRRFTVAGSWVPLAGMMGLFLAKYTVGAALALQADWVQDAAFPGVGSAVFGAFSGLFLGRVLRLWRLALHTDRAAREWATSTSAV</sequence>
<reference evidence="2 3" key="1">
    <citation type="submission" date="2023-02" db="EMBL/GenBank/DDBJ databases">
        <title>Bacterial whole genome sequence for Curvibacter sp. HBC28.</title>
        <authorList>
            <person name="Le V."/>
            <person name="Ko S.-R."/>
            <person name="Ahn C.-Y."/>
            <person name="Oh H.-M."/>
        </authorList>
    </citation>
    <scope>NUCLEOTIDE SEQUENCE [LARGE SCALE GENOMIC DNA]</scope>
    <source>
        <strain evidence="2 3">HBC28</strain>
    </source>
</reference>
<evidence type="ECO:0008006" key="4">
    <source>
        <dbReference type="Google" id="ProtNLM"/>
    </source>
</evidence>
<feature type="transmembrane region" description="Helical" evidence="1">
    <location>
        <begin position="38"/>
        <end position="56"/>
    </location>
</feature>
<dbReference type="Proteomes" id="UP001528672">
    <property type="component" value="Unassembled WGS sequence"/>
</dbReference>
<dbReference type="RefSeq" id="WP_273929017.1">
    <property type="nucleotide sequence ID" value="NZ_JAQSIO010000010.1"/>
</dbReference>
<evidence type="ECO:0000313" key="3">
    <source>
        <dbReference type="Proteomes" id="UP001528672"/>
    </source>
</evidence>
<feature type="transmembrane region" description="Helical" evidence="1">
    <location>
        <begin position="102"/>
        <end position="126"/>
    </location>
</feature>
<evidence type="ECO:0000256" key="1">
    <source>
        <dbReference type="SAM" id="Phobius"/>
    </source>
</evidence>
<feature type="transmembrane region" description="Helical" evidence="1">
    <location>
        <begin position="132"/>
        <end position="151"/>
    </location>
</feature>
<gene>
    <name evidence="2" type="ORF">PSQ39_19605</name>
</gene>
<name>A0ABT5MJV3_9BURK</name>
<keyword evidence="1" id="KW-0472">Membrane</keyword>
<keyword evidence="1" id="KW-1133">Transmembrane helix</keyword>
<keyword evidence="1" id="KW-0812">Transmembrane</keyword>
<comment type="caution">
    <text evidence="2">The sequence shown here is derived from an EMBL/GenBank/DDBJ whole genome shotgun (WGS) entry which is preliminary data.</text>
</comment>
<proteinExistence type="predicted"/>
<dbReference type="EMBL" id="JAQSIO010000010">
    <property type="protein sequence ID" value="MDD0816848.1"/>
    <property type="molecule type" value="Genomic_DNA"/>
</dbReference>
<dbReference type="InterPro" id="IPR046730">
    <property type="entry name" value="DUF6622"/>
</dbReference>
<organism evidence="2 3">
    <name type="scientific">Curvibacter microcysteis</name>
    <dbReference type="NCBI Taxonomy" id="3026419"/>
    <lineage>
        <taxon>Bacteria</taxon>
        <taxon>Pseudomonadati</taxon>
        <taxon>Pseudomonadota</taxon>
        <taxon>Betaproteobacteria</taxon>
        <taxon>Burkholderiales</taxon>
        <taxon>Comamonadaceae</taxon>
        <taxon>Curvibacter</taxon>
    </lineage>
</organism>
<feature type="transmembrane region" description="Helical" evidence="1">
    <location>
        <begin position="12"/>
        <end position="29"/>
    </location>
</feature>
<evidence type="ECO:0000313" key="2">
    <source>
        <dbReference type="EMBL" id="MDD0816848.1"/>
    </source>
</evidence>
<accession>A0ABT5MJV3</accession>
<keyword evidence="3" id="KW-1185">Reference proteome</keyword>
<protein>
    <recommendedName>
        <fullName evidence="4">Tat pathway signal sequence</fullName>
    </recommendedName>
</protein>
<feature type="transmembrane region" description="Helical" evidence="1">
    <location>
        <begin position="62"/>
        <end position="81"/>
    </location>
</feature>
<dbReference type="Pfam" id="PF20327">
    <property type="entry name" value="DUF6622"/>
    <property type="match status" value="1"/>
</dbReference>